<reference evidence="6 7" key="1">
    <citation type="submission" date="2016-03" db="EMBL/GenBank/DDBJ databases">
        <authorList>
            <person name="Ploux O."/>
        </authorList>
    </citation>
    <scope>NUCLEOTIDE SEQUENCE [LARGE SCALE GENOMIC DNA]</scope>
    <source>
        <strain evidence="6 7">UAMH 11012</strain>
    </source>
</reference>
<evidence type="ECO:0000313" key="7">
    <source>
        <dbReference type="Proteomes" id="UP000184330"/>
    </source>
</evidence>
<dbReference type="SUPFAM" id="SSF48264">
    <property type="entry name" value="Cytochrome P450"/>
    <property type="match status" value="1"/>
</dbReference>
<dbReference type="InterPro" id="IPR002403">
    <property type="entry name" value="Cyt_P450_E_grp-IV"/>
</dbReference>
<evidence type="ECO:0000313" key="6">
    <source>
        <dbReference type="EMBL" id="CZR62527.1"/>
    </source>
</evidence>
<comment type="similarity">
    <text evidence="2">Belongs to the cytochrome P450 family.</text>
</comment>
<dbReference type="STRING" id="576137.A0A1L7XC32"/>
<evidence type="ECO:0000256" key="3">
    <source>
        <dbReference type="ARBA" id="ARBA00022723"/>
    </source>
</evidence>
<accession>A0A1L7XC32</accession>
<dbReference type="GO" id="GO:0008168">
    <property type="term" value="F:methyltransferase activity"/>
    <property type="evidence" value="ECO:0007669"/>
    <property type="project" value="UniProtKB-KW"/>
</dbReference>
<dbReference type="OrthoDB" id="1470350at2759"/>
<dbReference type="GO" id="GO:0005506">
    <property type="term" value="F:iron ion binding"/>
    <property type="evidence" value="ECO:0007669"/>
    <property type="project" value="InterPro"/>
</dbReference>
<dbReference type="AlphaFoldDB" id="A0A1L7XC32"/>
<keyword evidence="6" id="KW-0808">Transferase</keyword>
<evidence type="ECO:0000256" key="5">
    <source>
        <dbReference type="PIRSR" id="PIRSR602403-1"/>
    </source>
</evidence>
<dbReference type="GO" id="GO:0032259">
    <property type="term" value="P:methylation"/>
    <property type="evidence" value="ECO:0007669"/>
    <property type="project" value="UniProtKB-KW"/>
</dbReference>
<keyword evidence="3 5" id="KW-0479">Metal-binding</keyword>
<keyword evidence="4 5" id="KW-0408">Iron</keyword>
<protein>
    <submittedName>
        <fullName evidence="6">Related to pisatin demethylase (Cytochrome P450)</fullName>
    </submittedName>
</protein>
<dbReference type="InterPro" id="IPR001128">
    <property type="entry name" value="Cyt_P450"/>
</dbReference>
<name>A0A1L7XC32_9HELO</name>
<dbReference type="GO" id="GO:0004497">
    <property type="term" value="F:monooxygenase activity"/>
    <property type="evidence" value="ECO:0007669"/>
    <property type="project" value="InterPro"/>
</dbReference>
<dbReference type="Proteomes" id="UP000184330">
    <property type="component" value="Unassembled WGS sequence"/>
</dbReference>
<sequence length="375" mass="42341">MSSPEIQMIGGECLESDHGTVAANGSNAFVRLEPGIDNIVSQRDGKLHNSLRAKMALSHSGKDNDHLEETIDQHLLGTKYLSAGTKYRPVDFSSKAQYFTLDVITDIAFGKPFGNLAADEDLHHYIELMELGGNIAQEIFAERFDHERKERRDMLRSFIRHGLTQREVDQVVVLQVVAGFDTTAGVLRATMLYIVSNPRVYSRIGSEIATTLISTPVTDSEARRMPYLQAVIKEGLRIHPPAAGLRFREVPASGDTLSGYFVPEGTWVKHNLFGLMPDPNLWGGDAKVFRPERWLNAEPEQLRKMEANLNLVFSWGKWQCLGKNVAMTELNKVFVELFRNFDFTVVDPQSLGNYNASIHITSDFWMRITKREPRM</sequence>
<dbReference type="PRINTS" id="PR00465">
    <property type="entry name" value="EP450IV"/>
</dbReference>
<dbReference type="GO" id="GO:0020037">
    <property type="term" value="F:heme binding"/>
    <property type="evidence" value="ECO:0007669"/>
    <property type="project" value="InterPro"/>
</dbReference>
<proteinExistence type="inferred from homology"/>
<evidence type="ECO:0000256" key="1">
    <source>
        <dbReference type="ARBA" id="ARBA00001971"/>
    </source>
</evidence>
<dbReference type="EMBL" id="FJOG01000021">
    <property type="protein sequence ID" value="CZR62527.1"/>
    <property type="molecule type" value="Genomic_DNA"/>
</dbReference>
<dbReference type="GO" id="GO:0016705">
    <property type="term" value="F:oxidoreductase activity, acting on paired donors, with incorporation or reduction of molecular oxygen"/>
    <property type="evidence" value="ECO:0007669"/>
    <property type="project" value="InterPro"/>
</dbReference>
<dbReference type="PANTHER" id="PTHR24305">
    <property type="entry name" value="CYTOCHROME P450"/>
    <property type="match status" value="1"/>
</dbReference>
<feature type="binding site" description="axial binding residue" evidence="5">
    <location>
        <position position="320"/>
    </location>
    <ligand>
        <name>heme</name>
        <dbReference type="ChEBI" id="CHEBI:30413"/>
    </ligand>
    <ligandPart>
        <name>Fe</name>
        <dbReference type="ChEBI" id="CHEBI:18248"/>
    </ligandPart>
</feature>
<dbReference type="InterPro" id="IPR050121">
    <property type="entry name" value="Cytochrome_P450_monoxygenase"/>
</dbReference>
<dbReference type="Gene3D" id="1.10.630.10">
    <property type="entry name" value="Cytochrome P450"/>
    <property type="match status" value="1"/>
</dbReference>
<organism evidence="6 7">
    <name type="scientific">Phialocephala subalpina</name>
    <dbReference type="NCBI Taxonomy" id="576137"/>
    <lineage>
        <taxon>Eukaryota</taxon>
        <taxon>Fungi</taxon>
        <taxon>Dikarya</taxon>
        <taxon>Ascomycota</taxon>
        <taxon>Pezizomycotina</taxon>
        <taxon>Leotiomycetes</taxon>
        <taxon>Helotiales</taxon>
        <taxon>Mollisiaceae</taxon>
        <taxon>Phialocephala</taxon>
        <taxon>Phialocephala fortinii species complex</taxon>
    </lineage>
</organism>
<comment type="cofactor">
    <cofactor evidence="1 5">
        <name>heme</name>
        <dbReference type="ChEBI" id="CHEBI:30413"/>
    </cofactor>
</comment>
<gene>
    <name evidence="6" type="ORF">PAC_12424</name>
</gene>
<dbReference type="Pfam" id="PF00067">
    <property type="entry name" value="p450"/>
    <property type="match status" value="1"/>
</dbReference>
<dbReference type="PRINTS" id="PR00385">
    <property type="entry name" value="P450"/>
</dbReference>
<dbReference type="PANTHER" id="PTHR24305:SF168">
    <property type="entry name" value="P450, PUTATIVE (EUROFUNG)-RELATED"/>
    <property type="match status" value="1"/>
</dbReference>
<keyword evidence="5" id="KW-0349">Heme</keyword>
<evidence type="ECO:0000256" key="4">
    <source>
        <dbReference type="ARBA" id="ARBA00023004"/>
    </source>
</evidence>
<dbReference type="InterPro" id="IPR036396">
    <property type="entry name" value="Cyt_P450_sf"/>
</dbReference>
<keyword evidence="7" id="KW-1185">Reference proteome</keyword>
<evidence type="ECO:0000256" key="2">
    <source>
        <dbReference type="ARBA" id="ARBA00010617"/>
    </source>
</evidence>
<keyword evidence="6" id="KW-0489">Methyltransferase</keyword>